<keyword evidence="7 8" id="KW-0472">Membrane</keyword>
<comment type="similarity">
    <text evidence="2">Belongs to the binding-protein-dependent transport system permease family. CysTW subfamily.</text>
</comment>
<feature type="transmembrane region" description="Helical" evidence="8">
    <location>
        <begin position="265"/>
        <end position="286"/>
    </location>
</feature>
<evidence type="ECO:0000256" key="7">
    <source>
        <dbReference type="ARBA" id="ARBA00023136"/>
    </source>
</evidence>
<dbReference type="EMBL" id="OCNJ01000004">
    <property type="protein sequence ID" value="SOD95464.1"/>
    <property type="molecule type" value="Genomic_DNA"/>
</dbReference>
<protein>
    <submittedName>
        <fullName evidence="11">Spermidine/putrescine transport system permease protein</fullName>
    </submittedName>
</protein>
<sequence>MTRTSGLAARLRPAAEHAAVPEQRRQRAAPGLVSRYAADTAFMTFVALLMAFLYIPIWVLIAFSFSDSRSLTWPITGFSLQWYEKLFSNADLLKAIGNSFYVATLATALTLVVGVVAAIALHRFNFIGKTLFRRLVLLPITLPGIVTGISMLNLFKLIGFNLSLETVIFGHATALIGVVVTQVYARLQRLPKSLEEASSDLGASPLRTFFHVTLPNIRSAIIGAGLLAFVLSFDEIPVTFFLTGRDNTLPMYIYSTLRRGVTPEINAVGTLIVLMSLVLIVISVIATRDRTSR</sequence>
<feature type="transmembrane region" description="Helical" evidence="8">
    <location>
        <begin position="100"/>
        <end position="124"/>
    </location>
</feature>
<feature type="transmembrane region" description="Helical" evidence="8">
    <location>
        <begin position="167"/>
        <end position="187"/>
    </location>
</feature>
<feature type="transmembrane region" description="Helical" evidence="8">
    <location>
        <begin position="208"/>
        <end position="233"/>
    </location>
</feature>
<dbReference type="InterPro" id="IPR000515">
    <property type="entry name" value="MetI-like"/>
</dbReference>
<feature type="transmembrane region" description="Helical" evidence="8">
    <location>
        <begin position="136"/>
        <end position="155"/>
    </location>
</feature>
<evidence type="ECO:0000256" key="1">
    <source>
        <dbReference type="ARBA" id="ARBA00004651"/>
    </source>
</evidence>
<name>A0A286GKF3_9PROT</name>
<feature type="transmembrane region" description="Helical" evidence="8">
    <location>
        <begin position="42"/>
        <end position="65"/>
    </location>
</feature>
<keyword evidence="12" id="KW-1185">Reference proteome</keyword>
<dbReference type="InterPro" id="IPR035906">
    <property type="entry name" value="MetI-like_sf"/>
</dbReference>
<keyword evidence="3 8" id="KW-0813">Transport</keyword>
<dbReference type="GO" id="GO:0005886">
    <property type="term" value="C:plasma membrane"/>
    <property type="evidence" value="ECO:0007669"/>
    <property type="project" value="UniProtKB-SubCell"/>
</dbReference>
<evidence type="ECO:0000313" key="12">
    <source>
        <dbReference type="Proteomes" id="UP000219621"/>
    </source>
</evidence>
<accession>A0A286GKF3</accession>
<organism evidence="11 12">
    <name type="scientific">Caenispirillum bisanense</name>
    <dbReference type="NCBI Taxonomy" id="414052"/>
    <lineage>
        <taxon>Bacteria</taxon>
        <taxon>Pseudomonadati</taxon>
        <taxon>Pseudomonadota</taxon>
        <taxon>Alphaproteobacteria</taxon>
        <taxon>Rhodospirillales</taxon>
        <taxon>Novispirillaceae</taxon>
        <taxon>Caenispirillum</taxon>
    </lineage>
</organism>
<keyword evidence="5 8" id="KW-0812">Transmembrane</keyword>
<dbReference type="PROSITE" id="PS50928">
    <property type="entry name" value="ABC_TM1"/>
    <property type="match status" value="1"/>
</dbReference>
<evidence type="ECO:0000256" key="3">
    <source>
        <dbReference type="ARBA" id="ARBA00022448"/>
    </source>
</evidence>
<keyword evidence="4" id="KW-1003">Cell membrane</keyword>
<dbReference type="Gene3D" id="1.10.3720.10">
    <property type="entry name" value="MetI-like"/>
    <property type="match status" value="1"/>
</dbReference>
<dbReference type="PANTHER" id="PTHR43848:SF2">
    <property type="entry name" value="PUTRESCINE TRANSPORT SYSTEM PERMEASE PROTEIN POTI"/>
    <property type="match status" value="1"/>
</dbReference>
<evidence type="ECO:0000256" key="5">
    <source>
        <dbReference type="ARBA" id="ARBA00022692"/>
    </source>
</evidence>
<gene>
    <name evidence="11" type="ORF">SAMN05421508_104349</name>
</gene>
<reference evidence="11 12" key="1">
    <citation type="submission" date="2017-09" db="EMBL/GenBank/DDBJ databases">
        <authorList>
            <person name="Ehlers B."/>
            <person name="Leendertz F.H."/>
        </authorList>
    </citation>
    <scope>NUCLEOTIDE SEQUENCE [LARGE SCALE GENOMIC DNA]</scope>
    <source>
        <strain evidence="11 12">USBA 140</strain>
    </source>
</reference>
<proteinExistence type="inferred from homology"/>
<dbReference type="Pfam" id="PF00528">
    <property type="entry name" value="BPD_transp_1"/>
    <property type="match status" value="1"/>
</dbReference>
<dbReference type="CDD" id="cd06261">
    <property type="entry name" value="TM_PBP2"/>
    <property type="match status" value="1"/>
</dbReference>
<feature type="region of interest" description="Disordered" evidence="9">
    <location>
        <begin position="1"/>
        <end position="23"/>
    </location>
</feature>
<keyword evidence="6 8" id="KW-1133">Transmembrane helix</keyword>
<evidence type="ECO:0000256" key="8">
    <source>
        <dbReference type="RuleBase" id="RU363032"/>
    </source>
</evidence>
<evidence type="ECO:0000256" key="6">
    <source>
        <dbReference type="ARBA" id="ARBA00022989"/>
    </source>
</evidence>
<evidence type="ECO:0000256" key="9">
    <source>
        <dbReference type="SAM" id="MobiDB-lite"/>
    </source>
</evidence>
<dbReference type="PANTHER" id="PTHR43848">
    <property type="entry name" value="PUTRESCINE TRANSPORT SYSTEM PERMEASE PROTEIN POTI"/>
    <property type="match status" value="1"/>
</dbReference>
<feature type="domain" description="ABC transmembrane type-1" evidence="10">
    <location>
        <begin position="96"/>
        <end position="283"/>
    </location>
</feature>
<comment type="subcellular location">
    <subcellularLocation>
        <location evidence="1 8">Cell membrane</location>
        <topology evidence="1 8">Multi-pass membrane protein</topology>
    </subcellularLocation>
</comment>
<evidence type="ECO:0000256" key="4">
    <source>
        <dbReference type="ARBA" id="ARBA00022475"/>
    </source>
</evidence>
<dbReference type="SUPFAM" id="SSF161098">
    <property type="entry name" value="MetI-like"/>
    <property type="match status" value="1"/>
</dbReference>
<evidence type="ECO:0000313" key="11">
    <source>
        <dbReference type="EMBL" id="SOD95464.1"/>
    </source>
</evidence>
<dbReference type="GO" id="GO:0055085">
    <property type="term" value="P:transmembrane transport"/>
    <property type="evidence" value="ECO:0007669"/>
    <property type="project" value="InterPro"/>
</dbReference>
<dbReference type="InterPro" id="IPR051789">
    <property type="entry name" value="Bact_Polyamine_Transport"/>
</dbReference>
<dbReference type="AlphaFoldDB" id="A0A286GKF3"/>
<dbReference type="Proteomes" id="UP000219621">
    <property type="component" value="Unassembled WGS sequence"/>
</dbReference>
<evidence type="ECO:0000259" key="10">
    <source>
        <dbReference type="PROSITE" id="PS50928"/>
    </source>
</evidence>
<evidence type="ECO:0000256" key="2">
    <source>
        <dbReference type="ARBA" id="ARBA00007069"/>
    </source>
</evidence>
<dbReference type="RefSeq" id="WP_217992035.1">
    <property type="nucleotide sequence ID" value="NZ_OCNJ01000004.1"/>
</dbReference>
<feature type="compositionally biased region" description="Low complexity" evidence="9">
    <location>
        <begin position="7"/>
        <end position="18"/>
    </location>
</feature>